<protein>
    <submittedName>
        <fullName evidence="1">Uncharacterized protein</fullName>
    </submittedName>
</protein>
<sequence>MQLHRKRRSLGADGGEWEYLGDTGNGLYSYISYNSQPTFVIPWLDQRSGRFRPIYMGDNWNANGQGGVGNASYLWLSFERSSEGSWKLPYQEQWMQTQIDAEVDLMTWKYE</sequence>
<organism evidence="1">
    <name type="scientific">Chrysotila carterae</name>
    <name type="common">Marine alga</name>
    <name type="synonym">Syracosphaera carterae</name>
    <dbReference type="NCBI Taxonomy" id="13221"/>
    <lineage>
        <taxon>Eukaryota</taxon>
        <taxon>Haptista</taxon>
        <taxon>Haptophyta</taxon>
        <taxon>Prymnesiophyceae</taxon>
        <taxon>Isochrysidales</taxon>
        <taxon>Isochrysidaceae</taxon>
        <taxon>Chrysotila</taxon>
    </lineage>
</organism>
<evidence type="ECO:0000313" key="1">
    <source>
        <dbReference type="EMBL" id="CAE0750623.1"/>
    </source>
</evidence>
<accession>A0A7S4B2A4</accession>
<gene>
    <name evidence="1" type="ORF">PCAR00345_LOCUS3208</name>
</gene>
<dbReference type="AlphaFoldDB" id="A0A7S4B2A4"/>
<dbReference type="EMBL" id="HBIZ01005600">
    <property type="protein sequence ID" value="CAE0750623.1"/>
    <property type="molecule type" value="Transcribed_RNA"/>
</dbReference>
<proteinExistence type="predicted"/>
<name>A0A7S4B2A4_CHRCT</name>
<reference evidence="1" key="1">
    <citation type="submission" date="2021-01" db="EMBL/GenBank/DDBJ databases">
        <authorList>
            <person name="Corre E."/>
            <person name="Pelletier E."/>
            <person name="Niang G."/>
            <person name="Scheremetjew M."/>
            <person name="Finn R."/>
            <person name="Kale V."/>
            <person name="Holt S."/>
            <person name="Cochrane G."/>
            <person name="Meng A."/>
            <person name="Brown T."/>
            <person name="Cohen L."/>
        </authorList>
    </citation>
    <scope>NUCLEOTIDE SEQUENCE</scope>
    <source>
        <strain evidence="1">CCMP645</strain>
    </source>
</reference>
<dbReference type="InterPro" id="IPR023296">
    <property type="entry name" value="Glyco_hydro_beta-prop_sf"/>
</dbReference>
<dbReference type="Gene3D" id="2.115.10.20">
    <property type="entry name" value="Glycosyl hydrolase domain, family 43"/>
    <property type="match status" value="1"/>
</dbReference>